<dbReference type="AlphaFoldDB" id="A0A5B7J3C3"/>
<dbReference type="InterPro" id="IPR036388">
    <property type="entry name" value="WH-like_DNA-bd_sf"/>
</dbReference>
<evidence type="ECO:0000259" key="1">
    <source>
        <dbReference type="PROSITE" id="PS50186"/>
    </source>
</evidence>
<comment type="caution">
    <text evidence="2">The sequence shown here is derived from an EMBL/GenBank/DDBJ whole genome shotgun (WGS) entry which is preliminary data.</text>
</comment>
<dbReference type="OrthoDB" id="21144at2759"/>
<gene>
    <name evidence="2" type="primary">Rapgef4_2</name>
    <name evidence="2" type="ORF">E2C01_081829</name>
</gene>
<organism evidence="2 3">
    <name type="scientific">Portunus trituberculatus</name>
    <name type="common">Swimming crab</name>
    <name type="synonym">Neptunus trituberculatus</name>
    <dbReference type="NCBI Taxonomy" id="210409"/>
    <lineage>
        <taxon>Eukaryota</taxon>
        <taxon>Metazoa</taxon>
        <taxon>Ecdysozoa</taxon>
        <taxon>Arthropoda</taxon>
        <taxon>Crustacea</taxon>
        <taxon>Multicrustacea</taxon>
        <taxon>Malacostraca</taxon>
        <taxon>Eumalacostraca</taxon>
        <taxon>Eucarida</taxon>
        <taxon>Decapoda</taxon>
        <taxon>Pleocyemata</taxon>
        <taxon>Brachyura</taxon>
        <taxon>Eubrachyura</taxon>
        <taxon>Portunoidea</taxon>
        <taxon>Portunidae</taxon>
        <taxon>Portuninae</taxon>
        <taxon>Portunus</taxon>
    </lineage>
</organism>
<name>A0A5B7J3C3_PORTR</name>
<dbReference type="PROSITE" id="PS50186">
    <property type="entry name" value="DEP"/>
    <property type="match status" value="1"/>
</dbReference>
<accession>A0A5B7J3C3</accession>
<dbReference type="Proteomes" id="UP000324222">
    <property type="component" value="Unassembled WGS sequence"/>
</dbReference>
<keyword evidence="3" id="KW-1185">Reference proteome</keyword>
<dbReference type="InterPro" id="IPR000591">
    <property type="entry name" value="DEP_dom"/>
</dbReference>
<proteinExistence type="predicted"/>
<dbReference type="Pfam" id="PF00610">
    <property type="entry name" value="DEP"/>
    <property type="match status" value="1"/>
</dbReference>
<reference evidence="2 3" key="1">
    <citation type="submission" date="2019-05" db="EMBL/GenBank/DDBJ databases">
        <title>Another draft genome of Portunus trituberculatus and its Hox gene families provides insights of decapod evolution.</title>
        <authorList>
            <person name="Jeong J.-H."/>
            <person name="Song I."/>
            <person name="Kim S."/>
            <person name="Choi T."/>
            <person name="Kim D."/>
            <person name="Ryu S."/>
            <person name="Kim W."/>
        </authorList>
    </citation>
    <scope>NUCLEOTIDE SEQUENCE [LARGE SCALE GENOMIC DNA]</scope>
    <source>
        <tissue evidence="2">Muscle</tissue>
    </source>
</reference>
<feature type="domain" description="DEP" evidence="1">
    <location>
        <begin position="43"/>
        <end position="102"/>
    </location>
</feature>
<dbReference type="SUPFAM" id="SSF46785">
    <property type="entry name" value="Winged helix' DNA-binding domain"/>
    <property type="match status" value="1"/>
</dbReference>
<dbReference type="GO" id="GO:0035556">
    <property type="term" value="P:intracellular signal transduction"/>
    <property type="evidence" value="ECO:0007669"/>
    <property type="project" value="InterPro"/>
</dbReference>
<dbReference type="InterPro" id="IPR036390">
    <property type="entry name" value="WH_DNA-bd_sf"/>
</dbReference>
<dbReference type="EMBL" id="VSRR010073168">
    <property type="protein sequence ID" value="MPC86984.1"/>
    <property type="molecule type" value="Genomic_DNA"/>
</dbReference>
<sequence>MNAKRSATLCSPLYPSVTPLPPLQAPSERVCEASWVLRTLILARAPHLLRDRRHHGIVQPRCGVGTELCEWLLSLSSTVHSRYQAASMWQALLEEGAIYHGE</sequence>
<dbReference type="Gene3D" id="1.10.10.10">
    <property type="entry name" value="Winged helix-like DNA-binding domain superfamily/Winged helix DNA-binding domain"/>
    <property type="match status" value="1"/>
</dbReference>
<evidence type="ECO:0000313" key="2">
    <source>
        <dbReference type="EMBL" id="MPC86984.1"/>
    </source>
</evidence>
<protein>
    <submittedName>
        <fullName evidence="2">Rap guanine nucleotide exchange factor 4</fullName>
    </submittedName>
</protein>
<evidence type="ECO:0000313" key="3">
    <source>
        <dbReference type="Proteomes" id="UP000324222"/>
    </source>
</evidence>